<evidence type="ECO:0000256" key="4">
    <source>
        <dbReference type="RuleBase" id="RU003694"/>
    </source>
</evidence>
<dbReference type="InterPro" id="IPR014030">
    <property type="entry name" value="Ketoacyl_synth_N"/>
</dbReference>
<dbReference type="InterPro" id="IPR000794">
    <property type="entry name" value="Beta-ketoacyl_synthase"/>
</dbReference>
<proteinExistence type="inferred from homology"/>
<dbReference type="CDD" id="cd00834">
    <property type="entry name" value="KAS_I_II"/>
    <property type="match status" value="1"/>
</dbReference>
<dbReference type="Gene3D" id="3.40.47.10">
    <property type="match status" value="2"/>
</dbReference>
<dbReference type="NCBIfam" id="NF005490">
    <property type="entry name" value="PRK07103.1"/>
    <property type="match status" value="1"/>
</dbReference>
<keyword evidence="7" id="KW-1185">Reference proteome</keyword>
<evidence type="ECO:0000259" key="5">
    <source>
        <dbReference type="PROSITE" id="PS52004"/>
    </source>
</evidence>
<evidence type="ECO:0000313" key="7">
    <source>
        <dbReference type="Proteomes" id="UP001231915"/>
    </source>
</evidence>
<sequence>MTDSIAANMRNAPALITGMGAVTAIGQDIAAISQALKKGTSAFSYMAREGRCFDDPFIGAELAPLVMPKQFDAHNLSTFSLSAKAAVVALQQAWTDAKLDTVEPEKIGLIVGGSNVQQRHLNNLRDKRKNAPYFIQPSYALNFMDSDICGICTELFDIRGSAFSLGGASASGQLAVIEAAKAVTSGALDVCVVVGALMDLSYWECHAFSSLGAMGSSRFANAPTQACRPFDQQRDGFIYGEGCGVLVLERHQHALQRGVHLRGAIPGCAVVMDGNRNPDPSLAGEVAVIQQALHCSAMTASDIDYVNPHGSGSVLGDETELQALAKTGLRGAPLNATKSLFGHALSAAGCLEIIATLIQMEQGFLHPSLNLENPIQTDFNWVATTRHETNIKQALSLSYGFGGINTAVCITKP</sequence>
<accession>A0ABT7ETH9</accession>
<evidence type="ECO:0000313" key="6">
    <source>
        <dbReference type="EMBL" id="MDK2598357.1"/>
    </source>
</evidence>
<dbReference type="InterPro" id="IPR016039">
    <property type="entry name" value="Thiolase-like"/>
</dbReference>
<dbReference type="InterPro" id="IPR014031">
    <property type="entry name" value="Ketoacyl_synth_C"/>
</dbReference>
<organism evidence="6 7">
    <name type="scientific">Pseudoalteromonas obscura</name>
    <dbReference type="NCBI Taxonomy" id="3048491"/>
    <lineage>
        <taxon>Bacteria</taxon>
        <taxon>Pseudomonadati</taxon>
        <taxon>Pseudomonadota</taxon>
        <taxon>Gammaproteobacteria</taxon>
        <taxon>Alteromonadales</taxon>
        <taxon>Pseudoalteromonadaceae</taxon>
        <taxon>Pseudoalteromonas</taxon>
    </lineage>
</organism>
<reference evidence="6 7" key="1">
    <citation type="submission" date="2023-05" db="EMBL/GenBank/DDBJ databases">
        <title>Pseudoalteromonas ardens sp. nov., Pseudoalteromonas obscura sp. nov., and Pseudoalteromonas umbrosa sp. nov., isolated from the coral Montipora capitata.</title>
        <authorList>
            <person name="Thomas E.M."/>
            <person name="Smith E.M."/>
            <person name="Papke E."/>
            <person name="Shlafstein M.D."/>
            <person name="Oline D.K."/>
            <person name="Videau P."/>
            <person name="Saw J.H."/>
            <person name="Strangman W.K."/>
            <person name="Ushijima B."/>
        </authorList>
    </citation>
    <scope>NUCLEOTIDE SEQUENCE [LARGE SCALE GENOMIC DNA]</scope>
    <source>
        <strain evidence="6 7">P94</strain>
    </source>
</reference>
<dbReference type="PANTHER" id="PTHR11712">
    <property type="entry name" value="POLYKETIDE SYNTHASE-RELATED"/>
    <property type="match status" value="1"/>
</dbReference>
<comment type="caution">
    <text evidence="6">The sequence shown here is derived from an EMBL/GenBank/DDBJ whole genome shotgun (WGS) entry which is preliminary data.</text>
</comment>
<evidence type="ECO:0000256" key="2">
    <source>
        <dbReference type="ARBA" id="ARBA00008467"/>
    </source>
</evidence>
<dbReference type="SMART" id="SM00825">
    <property type="entry name" value="PKS_KS"/>
    <property type="match status" value="1"/>
</dbReference>
<keyword evidence="3 4" id="KW-0808">Transferase</keyword>
<comment type="pathway">
    <text evidence="1">Lipid metabolism; fatty acid biosynthesis.</text>
</comment>
<name>A0ABT7ETH9_9GAMM</name>
<dbReference type="InterPro" id="IPR020841">
    <property type="entry name" value="PKS_Beta-ketoAc_synthase_dom"/>
</dbReference>
<dbReference type="EMBL" id="JASJUT010000017">
    <property type="protein sequence ID" value="MDK2598357.1"/>
    <property type="molecule type" value="Genomic_DNA"/>
</dbReference>
<evidence type="ECO:0000256" key="1">
    <source>
        <dbReference type="ARBA" id="ARBA00005194"/>
    </source>
</evidence>
<evidence type="ECO:0000256" key="3">
    <source>
        <dbReference type="ARBA" id="ARBA00022679"/>
    </source>
</evidence>
<dbReference type="Pfam" id="PF00109">
    <property type="entry name" value="ketoacyl-synt"/>
    <property type="match status" value="1"/>
</dbReference>
<dbReference type="PROSITE" id="PS52004">
    <property type="entry name" value="KS3_2"/>
    <property type="match status" value="1"/>
</dbReference>
<dbReference type="Pfam" id="PF02801">
    <property type="entry name" value="Ketoacyl-synt_C"/>
    <property type="match status" value="1"/>
</dbReference>
<gene>
    <name evidence="6" type="ORF">QNM18_25205</name>
</gene>
<dbReference type="Proteomes" id="UP001231915">
    <property type="component" value="Unassembled WGS sequence"/>
</dbReference>
<feature type="domain" description="Ketosynthase family 3 (KS3)" evidence="5">
    <location>
        <begin position="11"/>
        <end position="412"/>
    </location>
</feature>
<dbReference type="PANTHER" id="PTHR11712:SF336">
    <property type="entry name" value="3-OXOACYL-[ACYL-CARRIER-PROTEIN] SYNTHASE, MITOCHONDRIAL"/>
    <property type="match status" value="1"/>
</dbReference>
<dbReference type="SUPFAM" id="SSF53901">
    <property type="entry name" value="Thiolase-like"/>
    <property type="match status" value="2"/>
</dbReference>
<comment type="similarity">
    <text evidence="2 4">Belongs to the thiolase-like superfamily. Beta-ketoacyl-ACP synthases family.</text>
</comment>
<protein>
    <submittedName>
        <fullName evidence="6">Beta-ketoacyl synthase N-terminal-like domain-containing protein</fullName>
    </submittedName>
</protein>
<dbReference type="RefSeq" id="WP_247687573.1">
    <property type="nucleotide sequence ID" value="NZ_JASJUT010000017.1"/>
</dbReference>